<dbReference type="EMBL" id="DS999434">
    <property type="protein sequence ID" value="EED86348.1"/>
    <property type="molecule type" value="Genomic_DNA"/>
</dbReference>
<evidence type="ECO:0000256" key="1">
    <source>
        <dbReference type="SAM" id="MobiDB-lite"/>
    </source>
</evidence>
<accession>B8LEC6</accession>
<protein>
    <recommendedName>
        <fullName evidence="2">Helicase-associated domain-containing protein</fullName>
    </recommendedName>
</protein>
<dbReference type="PANTHER" id="PTHR33418">
    <property type="entry name" value="HELICASE-ASSOCIATED"/>
    <property type="match status" value="1"/>
</dbReference>
<dbReference type="KEGG" id="tps:THAPSDRAFT_bd808"/>
<dbReference type="AlphaFoldDB" id="B8LEC6"/>
<proteinExistence type="predicted"/>
<sequence>MGTSSSKPSIDDDSSASSHEDELGRSSRKRNAPDYFAPPSTFTYVEDQRWEAKFKDLVRYKEAHDGGVTVPASENPTLSKWIENQKAFHKKDKLLEERAERLKEIGVSFETKPKQVTHKKKQQATKQYRTDSSPSRFPAYDKKWELNFNDLVRYKKYHGNVNVVPSKNPILSKWIENQKTFHKRDKLSEERAERLKEIGISFEQITPTKVSKPWDKHFQDLVNYKSSHDGDVNVQMWENQSLAKWLENQRGFYRRKALTEERSERLKNIGVCFERKKTRRTAPS</sequence>
<evidence type="ECO:0000313" key="4">
    <source>
        <dbReference type="Proteomes" id="UP000001449"/>
    </source>
</evidence>
<feature type="region of interest" description="Disordered" evidence="1">
    <location>
        <begin position="1"/>
        <end position="38"/>
    </location>
</feature>
<dbReference type="Proteomes" id="UP000001449">
    <property type="component" value="Unassembled WGS sequence"/>
</dbReference>
<organism evidence="3 4">
    <name type="scientific">Thalassiosira pseudonana</name>
    <name type="common">Marine diatom</name>
    <name type="synonym">Cyclotella nana</name>
    <dbReference type="NCBI Taxonomy" id="35128"/>
    <lineage>
        <taxon>Eukaryota</taxon>
        <taxon>Sar</taxon>
        <taxon>Stramenopiles</taxon>
        <taxon>Ochrophyta</taxon>
        <taxon>Bacillariophyta</taxon>
        <taxon>Coscinodiscophyceae</taxon>
        <taxon>Thalassiosirophycidae</taxon>
        <taxon>Thalassiosirales</taxon>
        <taxon>Thalassiosiraceae</taxon>
        <taxon>Thalassiosira</taxon>
    </lineage>
</organism>
<name>B8LEC6_THAPS</name>
<evidence type="ECO:0000313" key="3">
    <source>
        <dbReference type="EMBL" id="EED86348.1"/>
    </source>
</evidence>
<reference evidence="3 4" key="1">
    <citation type="journal article" date="2004" name="Science">
        <title>The genome of the diatom Thalassiosira pseudonana: ecology, evolution, and metabolism.</title>
        <authorList>
            <person name="Armbrust E.V."/>
            <person name="Berges J.A."/>
            <person name="Bowler C."/>
            <person name="Green B.R."/>
            <person name="Martinez D."/>
            <person name="Putnam N.H."/>
            <person name="Zhou S."/>
            <person name="Allen A.E."/>
            <person name="Apt K.E."/>
            <person name="Bechner M."/>
            <person name="Brzezinski M.A."/>
            <person name="Chaal B.K."/>
            <person name="Chiovitti A."/>
            <person name="Davis A.K."/>
            <person name="Demarest M.S."/>
            <person name="Detter J.C."/>
            <person name="Glavina T."/>
            <person name="Goodstein D."/>
            <person name="Hadi M.Z."/>
            <person name="Hellsten U."/>
            <person name="Hildebrand M."/>
            <person name="Jenkins B.D."/>
            <person name="Jurka J."/>
            <person name="Kapitonov V.V."/>
            <person name="Kroger N."/>
            <person name="Lau W.W."/>
            <person name="Lane T.W."/>
            <person name="Larimer F.W."/>
            <person name="Lippmeier J.C."/>
            <person name="Lucas S."/>
            <person name="Medina M."/>
            <person name="Montsant A."/>
            <person name="Obornik M."/>
            <person name="Parker M.S."/>
            <person name="Palenik B."/>
            <person name="Pazour G.J."/>
            <person name="Richardson P.M."/>
            <person name="Rynearson T.A."/>
            <person name="Saito M.A."/>
            <person name="Schwartz D.C."/>
            <person name="Thamatrakoln K."/>
            <person name="Valentin K."/>
            <person name="Vardi A."/>
            <person name="Wilkerson F.P."/>
            <person name="Rokhsar D.S."/>
        </authorList>
    </citation>
    <scope>NUCLEOTIDE SEQUENCE [LARGE SCALE GENOMIC DNA]</scope>
    <source>
        <strain evidence="3 4">CCMP1335</strain>
    </source>
</reference>
<dbReference type="InParanoid" id="B8LEC6"/>
<dbReference type="HOGENOM" id="CLU_981728_0_0_1"/>
<dbReference type="RefSeq" id="XP_002297385.1">
    <property type="nucleotide sequence ID" value="XM_002297349.1"/>
</dbReference>
<feature type="compositionally biased region" description="Polar residues" evidence="1">
    <location>
        <begin position="124"/>
        <end position="134"/>
    </location>
</feature>
<dbReference type="Gene3D" id="6.10.140.530">
    <property type="match status" value="3"/>
</dbReference>
<keyword evidence="4" id="KW-1185">Reference proteome</keyword>
<feature type="region of interest" description="Disordered" evidence="1">
    <location>
        <begin position="113"/>
        <end position="134"/>
    </location>
</feature>
<dbReference type="InterPro" id="IPR005114">
    <property type="entry name" value="Helicase_assoc"/>
</dbReference>
<evidence type="ECO:0000259" key="2">
    <source>
        <dbReference type="Pfam" id="PF03457"/>
    </source>
</evidence>
<dbReference type="Pfam" id="PF03457">
    <property type="entry name" value="HA"/>
    <property type="match status" value="3"/>
</dbReference>
<feature type="domain" description="Helicase-associated" evidence="2">
    <location>
        <begin position="212"/>
        <end position="271"/>
    </location>
</feature>
<dbReference type="PaxDb" id="35128-Thapsdraft808"/>
<reference evidence="3 4" key="2">
    <citation type="journal article" date="2008" name="Nature">
        <title>The Phaeodactylum genome reveals the evolutionary history of diatom genomes.</title>
        <authorList>
            <person name="Bowler C."/>
            <person name="Allen A.E."/>
            <person name="Badger J.H."/>
            <person name="Grimwood J."/>
            <person name="Jabbari K."/>
            <person name="Kuo A."/>
            <person name="Maheswari U."/>
            <person name="Martens C."/>
            <person name="Maumus F."/>
            <person name="Otillar R.P."/>
            <person name="Rayko E."/>
            <person name="Salamov A."/>
            <person name="Vandepoele K."/>
            <person name="Beszteri B."/>
            <person name="Gruber A."/>
            <person name="Heijde M."/>
            <person name="Katinka M."/>
            <person name="Mock T."/>
            <person name="Valentin K."/>
            <person name="Verret F."/>
            <person name="Berges J.A."/>
            <person name="Brownlee C."/>
            <person name="Cadoret J.P."/>
            <person name="Chiovitti A."/>
            <person name="Choi C.J."/>
            <person name="Coesel S."/>
            <person name="De Martino A."/>
            <person name="Detter J.C."/>
            <person name="Durkin C."/>
            <person name="Falciatore A."/>
            <person name="Fournet J."/>
            <person name="Haruta M."/>
            <person name="Huysman M.J."/>
            <person name="Jenkins B.D."/>
            <person name="Jiroutova K."/>
            <person name="Jorgensen R.E."/>
            <person name="Joubert Y."/>
            <person name="Kaplan A."/>
            <person name="Kroger N."/>
            <person name="Kroth P.G."/>
            <person name="La Roche J."/>
            <person name="Lindquist E."/>
            <person name="Lommer M."/>
            <person name="Martin-Jezequel V."/>
            <person name="Lopez P.J."/>
            <person name="Lucas S."/>
            <person name="Mangogna M."/>
            <person name="McGinnis K."/>
            <person name="Medlin L.K."/>
            <person name="Montsant A."/>
            <person name="Oudot-Le Secq M.P."/>
            <person name="Napoli C."/>
            <person name="Obornik M."/>
            <person name="Parker M.S."/>
            <person name="Petit J.L."/>
            <person name="Porcel B.M."/>
            <person name="Poulsen N."/>
            <person name="Robison M."/>
            <person name="Rychlewski L."/>
            <person name="Rynearson T.A."/>
            <person name="Schmutz J."/>
            <person name="Shapiro H."/>
            <person name="Siaut M."/>
            <person name="Stanley M."/>
            <person name="Sussman M.R."/>
            <person name="Taylor A.R."/>
            <person name="Vardi A."/>
            <person name="von Dassow P."/>
            <person name="Vyverman W."/>
            <person name="Willis A."/>
            <person name="Wyrwicz L.S."/>
            <person name="Rokhsar D.S."/>
            <person name="Weissenbach J."/>
            <person name="Armbrust E.V."/>
            <person name="Green B.R."/>
            <person name="Van de Peer Y."/>
            <person name="Grigoriev I.V."/>
        </authorList>
    </citation>
    <scope>NUCLEOTIDE SEQUENCE [LARGE SCALE GENOMIC DNA]</scope>
    <source>
        <strain evidence="3 4">CCMP1335</strain>
    </source>
</reference>
<dbReference type="GeneID" id="7447705"/>
<gene>
    <name evidence="3" type="ORF">THAPSDRAFT_bd808</name>
</gene>
<feature type="domain" description="Helicase-associated" evidence="2">
    <location>
        <begin position="141"/>
        <end position="199"/>
    </location>
</feature>
<dbReference type="PANTHER" id="PTHR33418:SF1">
    <property type="entry name" value="HELICASE-ASSOCIATED DOMAIN-CONTAINING PROTEIN"/>
    <property type="match status" value="1"/>
</dbReference>
<feature type="domain" description="Helicase-associated" evidence="2">
    <location>
        <begin position="47"/>
        <end position="107"/>
    </location>
</feature>